<feature type="compositionally biased region" description="Polar residues" evidence="1">
    <location>
        <begin position="52"/>
        <end position="66"/>
    </location>
</feature>
<protein>
    <recommendedName>
        <fullName evidence="5">Secreted protein</fullName>
    </recommendedName>
</protein>
<evidence type="ECO:0000313" key="4">
    <source>
        <dbReference type="Proteomes" id="UP000554482"/>
    </source>
</evidence>
<comment type="caution">
    <text evidence="3">The sequence shown here is derived from an EMBL/GenBank/DDBJ whole genome shotgun (WGS) entry which is preliminary data.</text>
</comment>
<evidence type="ECO:0000256" key="2">
    <source>
        <dbReference type="SAM" id="SignalP"/>
    </source>
</evidence>
<dbReference type="EMBL" id="JABWDY010017188">
    <property type="protein sequence ID" value="KAF5195549.1"/>
    <property type="molecule type" value="Genomic_DNA"/>
</dbReference>
<keyword evidence="4" id="KW-1185">Reference proteome</keyword>
<organism evidence="3 4">
    <name type="scientific">Thalictrum thalictroides</name>
    <name type="common">Rue-anemone</name>
    <name type="synonym">Anemone thalictroides</name>
    <dbReference type="NCBI Taxonomy" id="46969"/>
    <lineage>
        <taxon>Eukaryota</taxon>
        <taxon>Viridiplantae</taxon>
        <taxon>Streptophyta</taxon>
        <taxon>Embryophyta</taxon>
        <taxon>Tracheophyta</taxon>
        <taxon>Spermatophyta</taxon>
        <taxon>Magnoliopsida</taxon>
        <taxon>Ranunculales</taxon>
        <taxon>Ranunculaceae</taxon>
        <taxon>Thalictroideae</taxon>
        <taxon>Thalictrum</taxon>
    </lineage>
</organism>
<name>A0A7J6WDU4_THATH</name>
<evidence type="ECO:0008006" key="5">
    <source>
        <dbReference type="Google" id="ProtNLM"/>
    </source>
</evidence>
<dbReference type="Proteomes" id="UP000554482">
    <property type="component" value="Unassembled WGS sequence"/>
</dbReference>
<sequence length="97" mass="10501">MISKSFIVLGLLLAVVFLNSSEVLANNDDVSGTLATQYIRGGRRSGPVQPGHRTTNKQPGHRTTNELPALEPPERYVEGIGGSTPIHATYPHDVQRP</sequence>
<keyword evidence="2" id="KW-0732">Signal</keyword>
<dbReference type="AlphaFoldDB" id="A0A7J6WDU4"/>
<evidence type="ECO:0000313" key="3">
    <source>
        <dbReference type="EMBL" id="KAF5195549.1"/>
    </source>
</evidence>
<feature type="signal peptide" evidence="2">
    <location>
        <begin position="1"/>
        <end position="25"/>
    </location>
</feature>
<proteinExistence type="predicted"/>
<gene>
    <name evidence="3" type="ORF">FRX31_014865</name>
</gene>
<evidence type="ECO:0000256" key="1">
    <source>
        <dbReference type="SAM" id="MobiDB-lite"/>
    </source>
</evidence>
<reference evidence="3 4" key="1">
    <citation type="submission" date="2020-06" db="EMBL/GenBank/DDBJ databases">
        <title>Transcriptomic and genomic resources for Thalictrum thalictroides and T. hernandezii: Facilitating candidate gene discovery in an emerging model plant lineage.</title>
        <authorList>
            <person name="Arias T."/>
            <person name="Riano-Pachon D.M."/>
            <person name="Di Stilio V.S."/>
        </authorList>
    </citation>
    <scope>NUCLEOTIDE SEQUENCE [LARGE SCALE GENOMIC DNA]</scope>
    <source>
        <strain evidence="4">cv. WT478/WT964</strain>
        <tissue evidence="3">Leaves</tissue>
    </source>
</reference>
<feature type="chain" id="PRO_5029783808" description="Secreted protein" evidence="2">
    <location>
        <begin position="26"/>
        <end position="97"/>
    </location>
</feature>
<accession>A0A7J6WDU4</accession>
<feature type="region of interest" description="Disordered" evidence="1">
    <location>
        <begin position="41"/>
        <end position="97"/>
    </location>
</feature>